<feature type="region of interest" description="Disordered" evidence="1">
    <location>
        <begin position="55"/>
        <end position="110"/>
    </location>
</feature>
<keyword evidence="2" id="KW-0812">Transmembrane</keyword>
<proteinExistence type="predicted"/>
<gene>
    <name evidence="3" type="ORF">CERZMDRAFT_97622</name>
</gene>
<evidence type="ECO:0000256" key="1">
    <source>
        <dbReference type="SAM" id="MobiDB-lite"/>
    </source>
</evidence>
<keyword evidence="2" id="KW-1133">Transmembrane helix</keyword>
<sequence>MPTNVRILLRLSPAIQQQLLCTPLPSGTCSNLYHGSNKAISFRYFSIGGRFSKQGGNNNAKYKNALPRTPTPQARNLPKPQQAPPSLKNAPPAKPPVRGTAPAPRTSTLPPAAMDWMSTRFPKQDHVLLYVAPDHKAFFISSIVIGTFLIMGCWSYAGLFLKEPSEDSQLPKLPFSIRAIGAVSVIAGAAFGTTFLLAPMKMIKSITAIRQQTSNRGFRAEVPWNLQVEVKMPFPFVKPKSRDVYPKDVALDRNLPAASENVGFTSHDIKNSEWFTALYYSGKLEEKRGSALSRFNSGLINLWPGIKRDVRRMFLRDHMAYLRIKGAGNYKLDVQNCHMLDDGRVLHRLVSVDADAKAGSAWRKFLVRLLGDRNDR</sequence>
<protein>
    <submittedName>
        <fullName evidence="3">Uncharacterized protein</fullName>
    </submittedName>
</protein>
<evidence type="ECO:0000313" key="4">
    <source>
        <dbReference type="Proteomes" id="UP000799539"/>
    </source>
</evidence>
<feature type="transmembrane region" description="Helical" evidence="2">
    <location>
        <begin position="137"/>
        <end position="157"/>
    </location>
</feature>
<dbReference type="Proteomes" id="UP000799539">
    <property type="component" value="Unassembled WGS sequence"/>
</dbReference>
<name>A0A6A6FG01_9PEZI</name>
<dbReference type="OrthoDB" id="4140442at2759"/>
<feature type="transmembrane region" description="Helical" evidence="2">
    <location>
        <begin position="177"/>
        <end position="198"/>
    </location>
</feature>
<evidence type="ECO:0000256" key="2">
    <source>
        <dbReference type="SAM" id="Phobius"/>
    </source>
</evidence>
<keyword evidence="4" id="KW-1185">Reference proteome</keyword>
<keyword evidence="2" id="KW-0472">Membrane</keyword>
<accession>A0A6A6FG01</accession>
<dbReference type="AlphaFoldDB" id="A0A6A6FG01"/>
<evidence type="ECO:0000313" key="3">
    <source>
        <dbReference type="EMBL" id="KAF2212346.1"/>
    </source>
</evidence>
<dbReference type="EMBL" id="ML992673">
    <property type="protein sequence ID" value="KAF2212346.1"/>
    <property type="molecule type" value="Genomic_DNA"/>
</dbReference>
<organism evidence="3 4">
    <name type="scientific">Cercospora zeae-maydis SCOH1-5</name>
    <dbReference type="NCBI Taxonomy" id="717836"/>
    <lineage>
        <taxon>Eukaryota</taxon>
        <taxon>Fungi</taxon>
        <taxon>Dikarya</taxon>
        <taxon>Ascomycota</taxon>
        <taxon>Pezizomycotina</taxon>
        <taxon>Dothideomycetes</taxon>
        <taxon>Dothideomycetidae</taxon>
        <taxon>Mycosphaerellales</taxon>
        <taxon>Mycosphaerellaceae</taxon>
        <taxon>Cercospora</taxon>
    </lineage>
</organism>
<reference evidence="3" key="1">
    <citation type="journal article" date="2020" name="Stud. Mycol.">
        <title>101 Dothideomycetes genomes: a test case for predicting lifestyles and emergence of pathogens.</title>
        <authorList>
            <person name="Haridas S."/>
            <person name="Albert R."/>
            <person name="Binder M."/>
            <person name="Bloem J."/>
            <person name="Labutti K."/>
            <person name="Salamov A."/>
            <person name="Andreopoulos B."/>
            <person name="Baker S."/>
            <person name="Barry K."/>
            <person name="Bills G."/>
            <person name="Bluhm B."/>
            <person name="Cannon C."/>
            <person name="Castanera R."/>
            <person name="Culley D."/>
            <person name="Daum C."/>
            <person name="Ezra D."/>
            <person name="Gonzalez J."/>
            <person name="Henrissat B."/>
            <person name="Kuo A."/>
            <person name="Liang C."/>
            <person name="Lipzen A."/>
            <person name="Lutzoni F."/>
            <person name="Magnuson J."/>
            <person name="Mondo S."/>
            <person name="Nolan M."/>
            <person name="Ohm R."/>
            <person name="Pangilinan J."/>
            <person name="Park H.-J."/>
            <person name="Ramirez L."/>
            <person name="Alfaro M."/>
            <person name="Sun H."/>
            <person name="Tritt A."/>
            <person name="Yoshinaga Y."/>
            <person name="Zwiers L.-H."/>
            <person name="Turgeon B."/>
            <person name="Goodwin S."/>
            <person name="Spatafora J."/>
            <person name="Crous P."/>
            <person name="Grigoriev I."/>
        </authorList>
    </citation>
    <scope>NUCLEOTIDE SEQUENCE</scope>
    <source>
        <strain evidence="3">SCOH1-5</strain>
    </source>
</reference>